<dbReference type="Proteomes" id="UP000218181">
    <property type="component" value="Unassembled WGS sequence"/>
</dbReference>
<feature type="compositionally biased region" description="Polar residues" evidence="1">
    <location>
        <begin position="229"/>
        <end position="249"/>
    </location>
</feature>
<organism evidence="4 5">
    <name type="scientific">Lactococcus fujiensis JCM 16395</name>
    <dbReference type="NCBI Taxonomy" id="1291764"/>
    <lineage>
        <taxon>Bacteria</taxon>
        <taxon>Bacillati</taxon>
        <taxon>Bacillota</taxon>
        <taxon>Bacilli</taxon>
        <taxon>Lactobacillales</taxon>
        <taxon>Streptococcaceae</taxon>
        <taxon>Lactococcus</taxon>
    </lineage>
</organism>
<feature type="domain" description="MapZ extracellular" evidence="2">
    <location>
        <begin position="374"/>
        <end position="493"/>
    </location>
</feature>
<feature type="region of interest" description="Disordered" evidence="1">
    <location>
        <begin position="499"/>
        <end position="550"/>
    </location>
</feature>
<feature type="compositionally biased region" description="Low complexity" evidence="1">
    <location>
        <begin position="512"/>
        <end position="537"/>
    </location>
</feature>
<comment type="caution">
    <text evidence="4">The sequence shown here is derived from an EMBL/GenBank/DDBJ whole genome shotgun (WGS) entry which is preliminary data.</text>
</comment>
<accession>A0A2A5RPR7</accession>
<dbReference type="STRING" id="1291764.GCA_001311235_00401"/>
<dbReference type="AlphaFoldDB" id="A0A2A5RPR7"/>
<name>A0A2A5RPR7_9LACT</name>
<feature type="compositionally biased region" description="Polar residues" evidence="1">
    <location>
        <begin position="111"/>
        <end position="126"/>
    </location>
</feature>
<evidence type="ECO:0000313" key="4">
    <source>
        <dbReference type="EMBL" id="PCS01379.1"/>
    </source>
</evidence>
<feature type="compositionally biased region" description="Polar residues" evidence="1">
    <location>
        <begin position="538"/>
        <end position="550"/>
    </location>
</feature>
<protein>
    <recommendedName>
        <fullName evidence="6">Mid-cell-anchored protein Z</fullName>
    </recommendedName>
</protein>
<feature type="region of interest" description="Disordered" evidence="1">
    <location>
        <begin position="108"/>
        <end position="193"/>
    </location>
</feature>
<feature type="compositionally biased region" description="Polar residues" evidence="1">
    <location>
        <begin position="500"/>
        <end position="511"/>
    </location>
</feature>
<dbReference type="RefSeq" id="WP_096816854.1">
    <property type="nucleotide sequence ID" value="NZ_JXJU01000001.1"/>
</dbReference>
<evidence type="ECO:0000259" key="3">
    <source>
        <dbReference type="Pfam" id="PF18708"/>
    </source>
</evidence>
<dbReference type="OrthoDB" id="2199073at2"/>
<feature type="region of interest" description="Disordered" evidence="1">
    <location>
        <begin position="220"/>
        <end position="309"/>
    </location>
</feature>
<dbReference type="InterPro" id="IPR040532">
    <property type="entry name" value="MapZ_C2"/>
</dbReference>
<feature type="compositionally biased region" description="Basic and acidic residues" evidence="1">
    <location>
        <begin position="282"/>
        <end position="292"/>
    </location>
</feature>
<keyword evidence="5" id="KW-1185">Reference proteome</keyword>
<gene>
    <name evidence="4" type="ORF">RT41_GL000143</name>
</gene>
<dbReference type="InterPro" id="IPR041295">
    <property type="entry name" value="MapZ_EC1"/>
</dbReference>
<dbReference type="Pfam" id="PF18041">
    <property type="entry name" value="MapZ_EC1"/>
    <property type="match status" value="1"/>
</dbReference>
<evidence type="ECO:0008006" key="6">
    <source>
        <dbReference type="Google" id="ProtNLM"/>
    </source>
</evidence>
<evidence type="ECO:0000256" key="1">
    <source>
        <dbReference type="SAM" id="MobiDB-lite"/>
    </source>
</evidence>
<feature type="compositionally biased region" description="Polar residues" evidence="1">
    <location>
        <begin position="266"/>
        <end position="281"/>
    </location>
</feature>
<dbReference type="Pfam" id="PF18708">
    <property type="entry name" value="MapZ_C2"/>
    <property type="match status" value="1"/>
</dbReference>
<proteinExistence type="predicted"/>
<reference evidence="4 5" key="1">
    <citation type="submission" date="2014-12" db="EMBL/GenBank/DDBJ databases">
        <title>Draft genome sequences of 10 type strains of Lactococcus.</title>
        <authorList>
            <person name="Sun Z."/>
            <person name="Zhong Z."/>
            <person name="Liu W."/>
            <person name="Zhang W."/>
            <person name="Zhang H."/>
        </authorList>
    </citation>
    <scope>NUCLEOTIDE SEQUENCE [LARGE SCALE GENOMIC DNA]</scope>
    <source>
        <strain evidence="4 5">JCM 16395</strain>
    </source>
</reference>
<evidence type="ECO:0000259" key="2">
    <source>
        <dbReference type="Pfam" id="PF18041"/>
    </source>
</evidence>
<feature type="domain" description="MapZ extracellular C-terminal" evidence="3">
    <location>
        <begin position="567"/>
        <end position="645"/>
    </location>
</feature>
<dbReference type="EMBL" id="JXJU01000001">
    <property type="protein sequence ID" value="PCS01379.1"/>
    <property type="molecule type" value="Genomic_DNA"/>
</dbReference>
<evidence type="ECO:0000313" key="5">
    <source>
        <dbReference type="Proteomes" id="UP000218181"/>
    </source>
</evidence>
<sequence length="653" mass="71166">MTTENKELENNKKIVKQTTGEKTLKLKDLQNFTVGEIVEKSKRVDEENDLNESILDKYIRQHRSEIEEAKNKGLENYILSERSKLNSQQSEVSKIENFADENSKVIEHTAESSATEALSDVKSNPIQAEEPDSVENLAEQKSENEVGAASDLEKEIQPKSPQIDEATVVGQGEIDQNQSVNHENKGAEIDETLFPEIQAAPANQHEAEHMVARFEDDVLPVENEEENATDTSSTAEESQENGTKIQPKTNPDFDQVTIGTVPELTAESNENSDNKMGNSDSVKVERSKKDFVSEPENNESAQRVTGHEMTEKTLNADEKHVNFDPVIAAENESQSQKKSRKTPIIIGVCAVLLLAAGGAYYASQNAAQKTIPVKTSQSSSKLSALAQFNKDYDEYYLDSDHSVLRNSKFGQLTNLSNDLDKISSNKEKQAAKSKYETLKSEIDAINLINGLFDSAVINDGKIVSGATLKSGVALPSLPKTTNSKLNNLLKQALEEAKTQKAASTKSVSSSQAAKTAVVSPSSSTSSTAKSSTAQSASRKPSTSSPTINANVTVDNSLARVKPQANLNTSDPAFTWAAGIKDKVLNKCRTRGYIKGNDYILIPVAIHTTIGNGSPAGIRSGYYNLYDPSGRYLLTINCKTGYFFGNGSQHPLDF</sequence>